<reference evidence="3" key="1">
    <citation type="submission" date="2014-03" db="EMBL/GenBank/DDBJ databases">
        <authorList>
            <person name="Aksoy S."/>
            <person name="Warren W."/>
            <person name="Wilson R.K."/>
        </authorList>
    </citation>
    <scope>NUCLEOTIDE SEQUENCE [LARGE SCALE GENOMIC DNA]</scope>
    <source>
        <strain evidence="3">IAEA</strain>
    </source>
</reference>
<protein>
    <recommendedName>
        <fullName evidence="4">DNA/RNA non-specific endonuclease domain-containing protein</fullName>
    </recommendedName>
</protein>
<name>A0A1A9WWD9_9MUSC</name>
<evidence type="ECO:0000256" key="1">
    <source>
        <dbReference type="SAM" id="SignalP"/>
    </source>
</evidence>
<sequence>MLAFRCQLFILLFIRLSVAYEEKLCLIELTNDPSLWPLLERSFGSHTILKPNTLLQMIKGIYGKEDETIILHCADGFSSPSRLANRVSVQLTCKSNRYWQDENGYEYSNNNNYYNEYEQNFKCKKLGWNLYESSEAFHWCPENTASYIIAKKNINKSPTHVAGLCYDTQKLLLSSIIYNMPTNQFNIVKTKFDFKNYTFGAEITNFPNIEYEGLVPLLFKDKQFQDWFTFGNFDYAPLIRTEDVNLKNITENFGSLLNITWWPNLRLGNWKRYKHALEKHTNQIKFDYNVITGIGGKLEVPISNDCDNRTEMNVLLDNYDRFIPAYIWNYLEPLQNTNKEFVIIAFNSPFYEFYSKNDIVFCEDICHEIDWLANVRSTFQYASMGITFCCRVDEVQKSKRLHNFPNASLNNYIENVTHSPSP</sequence>
<feature type="chain" id="PRO_5008400718" description="DNA/RNA non-specific endonuclease domain-containing protein" evidence="1">
    <location>
        <begin position="20"/>
        <end position="422"/>
    </location>
</feature>
<dbReference type="Proteomes" id="UP000091820">
    <property type="component" value="Unassembled WGS sequence"/>
</dbReference>
<evidence type="ECO:0008006" key="4">
    <source>
        <dbReference type="Google" id="ProtNLM"/>
    </source>
</evidence>
<dbReference type="EnsemblMetazoa" id="GBRI034916-RA">
    <property type="protein sequence ID" value="GBRI034916-PA"/>
    <property type="gene ID" value="GBRI034916"/>
</dbReference>
<accession>A0A1A9WWD9</accession>
<reference evidence="2" key="2">
    <citation type="submission" date="2020-05" db="UniProtKB">
        <authorList>
            <consortium name="EnsemblMetazoa"/>
        </authorList>
    </citation>
    <scope>IDENTIFICATION</scope>
    <source>
        <strain evidence="2">IAEA</strain>
    </source>
</reference>
<proteinExistence type="predicted"/>
<dbReference type="InterPro" id="IPR044925">
    <property type="entry name" value="His-Me_finger_sf"/>
</dbReference>
<feature type="signal peptide" evidence="1">
    <location>
        <begin position="1"/>
        <end position="19"/>
    </location>
</feature>
<keyword evidence="3" id="KW-1185">Reference proteome</keyword>
<dbReference type="SUPFAM" id="SSF54060">
    <property type="entry name" value="His-Me finger endonucleases"/>
    <property type="match status" value="1"/>
</dbReference>
<dbReference type="STRING" id="37001.A0A1A9WWD9"/>
<evidence type="ECO:0000313" key="3">
    <source>
        <dbReference type="Proteomes" id="UP000091820"/>
    </source>
</evidence>
<dbReference type="AlphaFoldDB" id="A0A1A9WWD9"/>
<organism evidence="2 3">
    <name type="scientific">Glossina brevipalpis</name>
    <dbReference type="NCBI Taxonomy" id="37001"/>
    <lineage>
        <taxon>Eukaryota</taxon>
        <taxon>Metazoa</taxon>
        <taxon>Ecdysozoa</taxon>
        <taxon>Arthropoda</taxon>
        <taxon>Hexapoda</taxon>
        <taxon>Insecta</taxon>
        <taxon>Pterygota</taxon>
        <taxon>Neoptera</taxon>
        <taxon>Endopterygota</taxon>
        <taxon>Diptera</taxon>
        <taxon>Brachycera</taxon>
        <taxon>Muscomorpha</taxon>
        <taxon>Hippoboscoidea</taxon>
        <taxon>Glossinidae</taxon>
        <taxon>Glossina</taxon>
    </lineage>
</organism>
<evidence type="ECO:0000313" key="2">
    <source>
        <dbReference type="EnsemblMetazoa" id="GBRI034916-PA"/>
    </source>
</evidence>
<dbReference type="VEuPathDB" id="VectorBase:GBRI034916"/>
<keyword evidence="1" id="KW-0732">Signal</keyword>